<dbReference type="PANTHER" id="PTHR10373">
    <property type="entry name" value="TRANSCRIPTION FACTOR 7 FAMILY MEMBER"/>
    <property type="match status" value="1"/>
</dbReference>
<dbReference type="EMBL" id="AMQM01001520">
    <property type="status" value="NOT_ANNOTATED_CDS"/>
    <property type="molecule type" value="Genomic_DNA"/>
</dbReference>
<keyword evidence="6" id="KW-0010">Activator</keyword>
<evidence type="ECO:0000256" key="1">
    <source>
        <dbReference type="ARBA" id="ARBA00004123"/>
    </source>
</evidence>
<dbReference type="HOGENOM" id="CLU_2446958_0_0_1"/>
<dbReference type="InterPro" id="IPR024940">
    <property type="entry name" value="TCF/LEF"/>
</dbReference>
<dbReference type="Proteomes" id="UP000015101">
    <property type="component" value="Unassembled WGS sequence"/>
</dbReference>
<dbReference type="EnsemblMetazoa" id="HelroT68905">
    <property type="protein sequence ID" value="HelroP68905"/>
    <property type="gene ID" value="HelroG68905"/>
</dbReference>
<dbReference type="SUPFAM" id="SSF47095">
    <property type="entry name" value="HMG-box"/>
    <property type="match status" value="1"/>
</dbReference>
<dbReference type="KEGG" id="hro:HELRODRAFT_68905"/>
<evidence type="ECO:0000256" key="5">
    <source>
        <dbReference type="ARBA" id="ARBA00023125"/>
    </source>
</evidence>
<evidence type="ECO:0000313" key="11">
    <source>
        <dbReference type="EMBL" id="ESN94238.1"/>
    </source>
</evidence>
<evidence type="ECO:0000256" key="7">
    <source>
        <dbReference type="ARBA" id="ARBA00023163"/>
    </source>
</evidence>
<dbReference type="Gene3D" id="1.10.30.10">
    <property type="entry name" value="High mobility group box domain"/>
    <property type="match status" value="1"/>
</dbReference>
<dbReference type="EMBL" id="KB097571">
    <property type="protein sequence ID" value="ESN94238.1"/>
    <property type="molecule type" value="Genomic_DNA"/>
</dbReference>
<evidence type="ECO:0000256" key="2">
    <source>
        <dbReference type="ARBA" id="ARBA00006569"/>
    </source>
</evidence>
<dbReference type="CTD" id="20214257"/>
<comment type="similarity">
    <text evidence="2">Belongs to the TCF/LEF family.</text>
</comment>
<keyword evidence="8 9" id="KW-0539">Nucleus</keyword>
<proteinExistence type="inferred from homology"/>
<dbReference type="RefSeq" id="XP_009027218.1">
    <property type="nucleotide sequence ID" value="XM_009028970.1"/>
</dbReference>
<keyword evidence="7" id="KW-0804">Transcription</keyword>
<reference evidence="11 13" key="2">
    <citation type="journal article" date="2013" name="Nature">
        <title>Insights into bilaterian evolution from three spiralian genomes.</title>
        <authorList>
            <person name="Simakov O."/>
            <person name="Marletaz F."/>
            <person name="Cho S.J."/>
            <person name="Edsinger-Gonzales E."/>
            <person name="Havlak P."/>
            <person name="Hellsten U."/>
            <person name="Kuo D.H."/>
            <person name="Larsson T."/>
            <person name="Lv J."/>
            <person name="Arendt D."/>
            <person name="Savage R."/>
            <person name="Osoegawa K."/>
            <person name="de Jong P."/>
            <person name="Grimwood J."/>
            <person name="Chapman J.A."/>
            <person name="Shapiro H."/>
            <person name="Aerts A."/>
            <person name="Otillar R.P."/>
            <person name="Terry A.Y."/>
            <person name="Boore J.L."/>
            <person name="Grigoriev I.V."/>
            <person name="Lindberg D.R."/>
            <person name="Seaver E.C."/>
            <person name="Weisblat D.A."/>
            <person name="Putnam N.H."/>
            <person name="Rokhsar D.S."/>
        </authorList>
    </citation>
    <scope>NUCLEOTIDE SEQUENCE</scope>
</reference>
<dbReference type="InterPro" id="IPR009071">
    <property type="entry name" value="HMG_box_dom"/>
</dbReference>
<name>T1FZK9_HELRO</name>
<evidence type="ECO:0000313" key="12">
    <source>
        <dbReference type="EnsemblMetazoa" id="HelroP68905"/>
    </source>
</evidence>
<evidence type="ECO:0000256" key="3">
    <source>
        <dbReference type="ARBA" id="ARBA00022687"/>
    </source>
</evidence>
<dbReference type="PROSITE" id="PS50118">
    <property type="entry name" value="HMG_BOX_2"/>
    <property type="match status" value="1"/>
</dbReference>
<dbReference type="PANTHER" id="PTHR10373:SF38">
    <property type="entry name" value="PROTEIN PANGOLIN, ISOFORM J"/>
    <property type="match status" value="1"/>
</dbReference>
<comment type="subcellular location">
    <subcellularLocation>
        <location evidence="1">Nucleus</location>
    </subcellularLocation>
</comment>
<dbReference type="InterPro" id="IPR036910">
    <property type="entry name" value="HMG_box_dom_sf"/>
</dbReference>
<evidence type="ECO:0000259" key="10">
    <source>
        <dbReference type="PROSITE" id="PS50118"/>
    </source>
</evidence>
<dbReference type="STRING" id="6412.T1FZK9"/>
<dbReference type="AlphaFoldDB" id="T1FZK9"/>
<dbReference type="GO" id="GO:0016055">
    <property type="term" value="P:Wnt signaling pathway"/>
    <property type="evidence" value="ECO:0007669"/>
    <property type="project" value="UniProtKB-KW"/>
</dbReference>
<protein>
    <recommendedName>
        <fullName evidence="10">HMG box domain-containing protein</fullName>
    </recommendedName>
</protein>
<sequence length="90" mass="10736">QWHALDKSEQQKYYDMAKREKELHLQMYPGWSARDNYATHTKKKKRKKEAGVNNSCPHNLNCKSHFGLDQHHNWCSDCRLVMCCSHTFNI</sequence>
<dbReference type="GeneID" id="20214257"/>
<organism evidence="12 13">
    <name type="scientific">Helobdella robusta</name>
    <name type="common">Californian leech</name>
    <dbReference type="NCBI Taxonomy" id="6412"/>
    <lineage>
        <taxon>Eukaryota</taxon>
        <taxon>Metazoa</taxon>
        <taxon>Spiralia</taxon>
        <taxon>Lophotrochozoa</taxon>
        <taxon>Annelida</taxon>
        <taxon>Clitellata</taxon>
        <taxon>Hirudinea</taxon>
        <taxon>Rhynchobdellida</taxon>
        <taxon>Glossiphoniidae</taxon>
        <taxon>Helobdella</taxon>
    </lineage>
</organism>
<dbReference type="OrthoDB" id="6148874at2759"/>
<keyword evidence="4" id="KW-0805">Transcription regulation</keyword>
<accession>T1FZK9</accession>
<evidence type="ECO:0000256" key="9">
    <source>
        <dbReference type="PROSITE-ProRule" id="PRU00267"/>
    </source>
</evidence>
<reference evidence="13" key="1">
    <citation type="submission" date="2012-12" db="EMBL/GenBank/DDBJ databases">
        <authorList>
            <person name="Hellsten U."/>
            <person name="Grimwood J."/>
            <person name="Chapman J.A."/>
            <person name="Shapiro H."/>
            <person name="Aerts A."/>
            <person name="Otillar R.P."/>
            <person name="Terry A.Y."/>
            <person name="Boore J.L."/>
            <person name="Simakov O."/>
            <person name="Marletaz F."/>
            <person name="Cho S.-J."/>
            <person name="Edsinger-Gonzales E."/>
            <person name="Havlak P."/>
            <person name="Kuo D.-H."/>
            <person name="Larsson T."/>
            <person name="Lv J."/>
            <person name="Arendt D."/>
            <person name="Savage R."/>
            <person name="Osoegawa K."/>
            <person name="de Jong P."/>
            <person name="Lindberg D.R."/>
            <person name="Seaver E.C."/>
            <person name="Weisblat D.A."/>
            <person name="Putnam N.H."/>
            <person name="Grigoriev I.V."/>
            <person name="Rokhsar D.S."/>
        </authorList>
    </citation>
    <scope>NUCLEOTIDE SEQUENCE</scope>
</reference>
<keyword evidence="5 9" id="KW-0238">DNA-binding</keyword>
<evidence type="ECO:0000256" key="4">
    <source>
        <dbReference type="ARBA" id="ARBA00023015"/>
    </source>
</evidence>
<gene>
    <name evidence="12" type="primary">20214257</name>
    <name evidence="11" type="ORF">HELRODRAFT_68905</name>
</gene>
<feature type="DNA-binding region" description="HMG box" evidence="9">
    <location>
        <begin position="1"/>
        <end position="32"/>
    </location>
</feature>
<dbReference type="GO" id="GO:0005634">
    <property type="term" value="C:nucleus"/>
    <property type="evidence" value="ECO:0007669"/>
    <property type="project" value="UniProtKB-SubCell"/>
</dbReference>
<evidence type="ECO:0000256" key="8">
    <source>
        <dbReference type="ARBA" id="ARBA00023242"/>
    </source>
</evidence>
<evidence type="ECO:0000313" key="13">
    <source>
        <dbReference type="Proteomes" id="UP000015101"/>
    </source>
</evidence>
<dbReference type="GO" id="GO:0003677">
    <property type="term" value="F:DNA binding"/>
    <property type="evidence" value="ECO:0007669"/>
    <property type="project" value="UniProtKB-UniRule"/>
</dbReference>
<feature type="domain" description="HMG box" evidence="10">
    <location>
        <begin position="1"/>
        <end position="32"/>
    </location>
</feature>
<dbReference type="eggNOG" id="KOG3248">
    <property type="taxonomic scope" value="Eukaryota"/>
</dbReference>
<keyword evidence="3" id="KW-0879">Wnt signaling pathway</keyword>
<keyword evidence="13" id="KW-1185">Reference proteome</keyword>
<evidence type="ECO:0000256" key="6">
    <source>
        <dbReference type="ARBA" id="ARBA00023159"/>
    </source>
</evidence>
<reference evidence="12" key="3">
    <citation type="submission" date="2015-06" db="UniProtKB">
        <authorList>
            <consortium name="EnsemblMetazoa"/>
        </authorList>
    </citation>
    <scope>IDENTIFICATION</scope>
</reference>
<dbReference type="InParanoid" id="T1FZK9"/>
<dbReference type="OMA" id="NCKSHFG"/>